<gene>
    <name evidence="1" type="ORF">DPMN_192752</name>
</gene>
<accession>A0A9D3Y0X1</accession>
<reference evidence="1" key="2">
    <citation type="submission" date="2020-11" db="EMBL/GenBank/DDBJ databases">
        <authorList>
            <person name="McCartney M.A."/>
            <person name="Auch B."/>
            <person name="Kono T."/>
            <person name="Mallez S."/>
            <person name="Becker A."/>
            <person name="Gohl D.M."/>
            <person name="Silverstein K.A.T."/>
            <person name="Koren S."/>
            <person name="Bechman K.B."/>
            <person name="Herman A."/>
            <person name="Abrahante J.E."/>
            <person name="Garbe J."/>
        </authorList>
    </citation>
    <scope>NUCLEOTIDE SEQUENCE</scope>
    <source>
        <strain evidence="1">Duluth1</strain>
        <tissue evidence="1">Whole animal</tissue>
    </source>
</reference>
<comment type="caution">
    <text evidence="1">The sequence shown here is derived from an EMBL/GenBank/DDBJ whole genome shotgun (WGS) entry which is preliminary data.</text>
</comment>
<dbReference type="Proteomes" id="UP000828390">
    <property type="component" value="Unassembled WGS sequence"/>
</dbReference>
<organism evidence="1 2">
    <name type="scientific">Dreissena polymorpha</name>
    <name type="common">Zebra mussel</name>
    <name type="synonym">Mytilus polymorpha</name>
    <dbReference type="NCBI Taxonomy" id="45954"/>
    <lineage>
        <taxon>Eukaryota</taxon>
        <taxon>Metazoa</taxon>
        <taxon>Spiralia</taxon>
        <taxon>Lophotrochozoa</taxon>
        <taxon>Mollusca</taxon>
        <taxon>Bivalvia</taxon>
        <taxon>Autobranchia</taxon>
        <taxon>Heteroconchia</taxon>
        <taxon>Euheterodonta</taxon>
        <taxon>Imparidentia</taxon>
        <taxon>Neoheterodontei</taxon>
        <taxon>Myida</taxon>
        <taxon>Dreissenoidea</taxon>
        <taxon>Dreissenidae</taxon>
        <taxon>Dreissena</taxon>
    </lineage>
</organism>
<sequence length="96" mass="10252">MPASGTSKPAALQQKHGRLLPMIAPLGDSLYTEVSRQLRKADPDMQLRREACEKRASPSPRLQAPLCAYCATRTATPASACSVTADVAPRSDKQSA</sequence>
<proteinExistence type="predicted"/>
<evidence type="ECO:0000313" key="2">
    <source>
        <dbReference type="Proteomes" id="UP000828390"/>
    </source>
</evidence>
<dbReference type="EMBL" id="JAIWYP010000049">
    <property type="protein sequence ID" value="KAH3690928.1"/>
    <property type="molecule type" value="Genomic_DNA"/>
</dbReference>
<protein>
    <submittedName>
        <fullName evidence="1">Uncharacterized protein</fullName>
    </submittedName>
</protein>
<evidence type="ECO:0000313" key="1">
    <source>
        <dbReference type="EMBL" id="KAH3690928.1"/>
    </source>
</evidence>
<name>A0A9D3Y0X1_DREPO</name>
<reference evidence="1" key="1">
    <citation type="journal article" date="2019" name="bioRxiv">
        <title>The Genome of the Zebra Mussel, Dreissena polymorpha: A Resource for Invasive Species Research.</title>
        <authorList>
            <person name="McCartney M.A."/>
            <person name="Auch B."/>
            <person name="Kono T."/>
            <person name="Mallez S."/>
            <person name="Zhang Y."/>
            <person name="Obille A."/>
            <person name="Becker A."/>
            <person name="Abrahante J.E."/>
            <person name="Garbe J."/>
            <person name="Badalamenti J.P."/>
            <person name="Herman A."/>
            <person name="Mangelson H."/>
            <person name="Liachko I."/>
            <person name="Sullivan S."/>
            <person name="Sone E.D."/>
            <person name="Koren S."/>
            <person name="Silverstein K.A.T."/>
            <person name="Beckman K.B."/>
            <person name="Gohl D.M."/>
        </authorList>
    </citation>
    <scope>NUCLEOTIDE SEQUENCE</scope>
    <source>
        <strain evidence="1">Duluth1</strain>
        <tissue evidence="1">Whole animal</tissue>
    </source>
</reference>
<keyword evidence="2" id="KW-1185">Reference proteome</keyword>
<dbReference type="AlphaFoldDB" id="A0A9D3Y0X1"/>